<evidence type="ECO:0000256" key="3">
    <source>
        <dbReference type="ARBA" id="ARBA00022452"/>
    </source>
</evidence>
<dbReference type="PANTHER" id="PTHR32552">
    <property type="entry name" value="FERRICHROME IRON RECEPTOR-RELATED"/>
    <property type="match status" value="1"/>
</dbReference>
<keyword evidence="8" id="KW-0406">Ion transport</keyword>
<comment type="subcellular location">
    <subcellularLocation>
        <location evidence="1 12">Cell outer membrane</location>
        <topology evidence="1 12">Multi-pass membrane protein</topology>
    </subcellularLocation>
</comment>
<dbReference type="EMBL" id="QKQP01000005">
    <property type="protein sequence ID" value="PZD80976.1"/>
    <property type="molecule type" value="Genomic_DNA"/>
</dbReference>
<dbReference type="Gene3D" id="2.170.130.10">
    <property type="entry name" value="TonB-dependent receptor, plug domain"/>
    <property type="match status" value="1"/>
</dbReference>
<keyword evidence="16" id="KW-0675">Receptor</keyword>
<evidence type="ECO:0000313" key="16">
    <source>
        <dbReference type="EMBL" id="PZD80976.1"/>
    </source>
</evidence>
<keyword evidence="4" id="KW-0410">Iron transport</keyword>
<dbReference type="Pfam" id="PF07715">
    <property type="entry name" value="Plug"/>
    <property type="match status" value="1"/>
</dbReference>
<dbReference type="GeneID" id="65282003"/>
<proteinExistence type="inferred from homology"/>
<gene>
    <name evidence="16" type="ORF">DN052_11250</name>
</gene>
<dbReference type="InterPro" id="IPR037066">
    <property type="entry name" value="Plug_dom_sf"/>
</dbReference>
<comment type="similarity">
    <text evidence="12 13">Belongs to the TonB-dependent receptor family.</text>
</comment>
<evidence type="ECO:0000256" key="7">
    <source>
        <dbReference type="ARBA" id="ARBA00023004"/>
    </source>
</evidence>
<evidence type="ECO:0000256" key="1">
    <source>
        <dbReference type="ARBA" id="ARBA00004571"/>
    </source>
</evidence>
<reference evidence="16 17" key="1">
    <citation type="submission" date="2018-06" db="EMBL/GenBank/DDBJ databases">
        <title>Draft sequence of Acidithiobacillus ferrooxidans CCM 4253.</title>
        <authorList>
            <person name="Moya-Beltran A."/>
            <person name="Castro M."/>
            <person name="Covarrubias P.C."/>
            <person name="Issotta F."/>
            <person name="Janiczek O."/>
            <person name="Mandl M."/>
            <person name="Kucera J."/>
            <person name="Quatrini R."/>
        </authorList>
    </citation>
    <scope>NUCLEOTIDE SEQUENCE [LARGE SCALE GENOMIC DNA]</scope>
    <source>
        <strain evidence="16 17">CCM 4253</strain>
    </source>
</reference>
<dbReference type="InterPro" id="IPR000531">
    <property type="entry name" value="Beta-barrel_TonB"/>
</dbReference>
<feature type="domain" description="TonB-dependent receptor-like beta-barrel" evidence="14">
    <location>
        <begin position="447"/>
        <end position="779"/>
    </location>
</feature>
<keyword evidence="5 12" id="KW-0812">Transmembrane</keyword>
<feature type="domain" description="TonB-dependent receptor plug" evidence="15">
    <location>
        <begin position="79"/>
        <end position="190"/>
    </location>
</feature>
<dbReference type="AlphaFoldDB" id="A0A2W1K2J8"/>
<evidence type="ECO:0000256" key="2">
    <source>
        <dbReference type="ARBA" id="ARBA00022448"/>
    </source>
</evidence>
<dbReference type="RefSeq" id="WP_012537532.1">
    <property type="nucleotide sequence ID" value="NZ_AP025160.1"/>
</dbReference>
<evidence type="ECO:0000256" key="12">
    <source>
        <dbReference type="PROSITE-ProRule" id="PRU01360"/>
    </source>
</evidence>
<keyword evidence="10 12" id="KW-0472">Membrane</keyword>
<keyword evidence="2 12" id="KW-0813">Transport</keyword>
<keyword evidence="7" id="KW-0408">Iron</keyword>
<dbReference type="OrthoDB" id="9760494at2"/>
<dbReference type="Gene3D" id="2.40.170.20">
    <property type="entry name" value="TonB-dependent receptor, beta-barrel domain"/>
    <property type="match status" value="1"/>
</dbReference>
<name>A0A2W1K2J8_ACIFR</name>
<evidence type="ECO:0000259" key="15">
    <source>
        <dbReference type="Pfam" id="PF07715"/>
    </source>
</evidence>
<accession>A0A2W1K2J8</accession>
<evidence type="ECO:0000259" key="14">
    <source>
        <dbReference type="Pfam" id="PF00593"/>
    </source>
</evidence>
<keyword evidence="9 13" id="KW-0798">TonB box</keyword>
<dbReference type="GO" id="GO:0015344">
    <property type="term" value="F:siderophore uptake transmembrane transporter activity"/>
    <property type="evidence" value="ECO:0007669"/>
    <property type="project" value="TreeGrafter"/>
</dbReference>
<evidence type="ECO:0000256" key="4">
    <source>
        <dbReference type="ARBA" id="ARBA00022496"/>
    </source>
</evidence>
<dbReference type="InterPro" id="IPR012910">
    <property type="entry name" value="Plug_dom"/>
</dbReference>
<evidence type="ECO:0000313" key="17">
    <source>
        <dbReference type="Proteomes" id="UP000248886"/>
    </source>
</evidence>
<sequence length="824" mass="89847">MPSKPSNPPVTVTHADHRVPKVSRLLFTAILFALYPALDAVAYASTANNSDVSKSTPTEKVVKLREIKKKYEKILVGERNIASAMSVIGPDQIKHSSSAESIYSLLKQTPSVNEYQQNIGPGTPVMTVRGVRMSQLAQTLDGIPMTDLLSGGQGAYLSNNIGTVISNGQISGIHVYPGVAPPDRGGFATVGGTVSYTTKTPPKKRYADIFTKVGSFSTDTYGFDASSGKIPGTDGLRVYTRLSQTQTDGYIQNTPARYTDFLFTAIKPYDYGLSKVTGTVIYNTAHGYMISAPNAVAQLDKYGIFYNYPLSEASTLQRNQYLTAILGDSTYINSHLVIGAKAFYIHKHSYLAGYLAPNLISESYPYQVNFNNPYSGYGPLPPTAASPGVIPHTYDPVAMFGSYPAGEAAQINISGNTTIGIAPKVNIFIPHNDITIGGLVAQETAGPGGGNYFYGTLDMPKIYGYNSYGNPSSPTNNKQQRTIYSGYLSDKINLLNNKLHIEPGVTITGVSTSNYVPVNQYGTPPQAYTLSNYDKEVLPYLGLSYDVTNKVIAYASYGKGARFAPVADYILGPSGSTTLAPGPETVNAYETGLRYVGKHLYLNFDGFLQNMHGMFSFYTNYLTGYSQYANIGEEQMKGLEFSGKYELNPEWTISGHVSYTNAQYMNSFSATVTPFEGQYGYVFAGNPLASVPNWLAGLRLGYHNHNFHAALMESYTGPQVTTYDLPPTESNPLLQDATTPNPGVKLAPYFLTNLQASYRVPIHQDHLSSITVSLNIDNLLDNHYYLHYYQAYKEYAFAGVGNPYAEAYPGMPRFIEVGLSGRFS</sequence>
<evidence type="ECO:0000256" key="9">
    <source>
        <dbReference type="ARBA" id="ARBA00023077"/>
    </source>
</evidence>
<evidence type="ECO:0000256" key="11">
    <source>
        <dbReference type="ARBA" id="ARBA00023237"/>
    </source>
</evidence>
<evidence type="ECO:0000256" key="13">
    <source>
        <dbReference type="RuleBase" id="RU003357"/>
    </source>
</evidence>
<evidence type="ECO:0000256" key="8">
    <source>
        <dbReference type="ARBA" id="ARBA00023065"/>
    </source>
</evidence>
<dbReference type="Pfam" id="PF00593">
    <property type="entry name" value="TonB_dep_Rec_b-barrel"/>
    <property type="match status" value="1"/>
</dbReference>
<organism evidence="16 17">
    <name type="scientific">Acidithiobacillus ferrooxidans</name>
    <name type="common">Thiobacillus ferrooxidans</name>
    <dbReference type="NCBI Taxonomy" id="920"/>
    <lineage>
        <taxon>Bacteria</taxon>
        <taxon>Pseudomonadati</taxon>
        <taxon>Pseudomonadota</taxon>
        <taxon>Acidithiobacillia</taxon>
        <taxon>Acidithiobacillales</taxon>
        <taxon>Acidithiobacillaceae</taxon>
        <taxon>Acidithiobacillus</taxon>
    </lineage>
</organism>
<dbReference type="SUPFAM" id="SSF56935">
    <property type="entry name" value="Porins"/>
    <property type="match status" value="1"/>
</dbReference>
<keyword evidence="6" id="KW-0732">Signal</keyword>
<evidence type="ECO:0000256" key="6">
    <source>
        <dbReference type="ARBA" id="ARBA00022729"/>
    </source>
</evidence>
<protein>
    <submittedName>
        <fullName evidence="16">TonB-dependent receptor</fullName>
    </submittedName>
</protein>
<evidence type="ECO:0000256" key="10">
    <source>
        <dbReference type="ARBA" id="ARBA00023136"/>
    </source>
</evidence>
<keyword evidence="11 12" id="KW-0998">Cell outer membrane</keyword>
<comment type="caution">
    <text evidence="16">The sequence shown here is derived from an EMBL/GenBank/DDBJ whole genome shotgun (WGS) entry which is preliminary data.</text>
</comment>
<dbReference type="InterPro" id="IPR039426">
    <property type="entry name" value="TonB-dep_rcpt-like"/>
</dbReference>
<dbReference type="GO" id="GO:0009279">
    <property type="term" value="C:cell outer membrane"/>
    <property type="evidence" value="ECO:0007669"/>
    <property type="project" value="UniProtKB-SubCell"/>
</dbReference>
<evidence type="ECO:0000256" key="5">
    <source>
        <dbReference type="ARBA" id="ARBA00022692"/>
    </source>
</evidence>
<dbReference type="PROSITE" id="PS52016">
    <property type="entry name" value="TONB_DEPENDENT_REC_3"/>
    <property type="match status" value="1"/>
</dbReference>
<dbReference type="InterPro" id="IPR036942">
    <property type="entry name" value="Beta-barrel_TonB_sf"/>
</dbReference>
<keyword evidence="3 12" id="KW-1134">Transmembrane beta strand</keyword>
<dbReference type="PANTHER" id="PTHR32552:SF68">
    <property type="entry name" value="FERRICHROME OUTER MEMBRANE TRANSPORTER_PHAGE RECEPTOR"/>
    <property type="match status" value="1"/>
</dbReference>
<dbReference type="Proteomes" id="UP000248886">
    <property type="component" value="Unassembled WGS sequence"/>
</dbReference>